<dbReference type="EMBL" id="JBCGBO010000004">
    <property type="protein sequence ID" value="KAK9209164.1"/>
    <property type="molecule type" value="Genomic_DNA"/>
</dbReference>
<evidence type="ECO:0000313" key="2">
    <source>
        <dbReference type="Proteomes" id="UP001428341"/>
    </source>
</evidence>
<accession>A0AAP0MHB6</accession>
<reference evidence="1 2" key="1">
    <citation type="submission" date="2024-05" db="EMBL/GenBank/DDBJ databases">
        <title>Haplotype-resolved chromosome-level genome assembly of Huyou (Citrus changshanensis).</title>
        <authorList>
            <person name="Miao C."/>
            <person name="Chen W."/>
            <person name="Wu Y."/>
            <person name="Wang L."/>
            <person name="Zhao S."/>
            <person name="Grierson D."/>
            <person name="Xu C."/>
            <person name="Chen K."/>
        </authorList>
    </citation>
    <scope>NUCLEOTIDE SEQUENCE [LARGE SCALE GENOMIC DNA]</scope>
    <source>
        <strain evidence="1">01-14</strain>
        <tissue evidence="1">Leaf</tissue>
    </source>
</reference>
<organism evidence="1 2">
    <name type="scientific">Citrus x changshan-huyou</name>
    <dbReference type="NCBI Taxonomy" id="2935761"/>
    <lineage>
        <taxon>Eukaryota</taxon>
        <taxon>Viridiplantae</taxon>
        <taxon>Streptophyta</taxon>
        <taxon>Embryophyta</taxon>
        <taxon>Tracheophyta</taxon>
        <taxon>Spermatophyta</taxon>
        <taxon>Magnoliopsida</taxon>
        <taxon>eudicotyledons</taxon>
        <taxon>Gunneridae</taxon>
        <taxon>Pentapetalae</taxon>
        <taxon>rosids</taxon>
        <taxon>malvids</taxon>
        <taxon>Sapindales</taxon>
        <taxon>Rutaceae</taxon>
        <taxon>Aurantioideae</taxon>
        <taxon>Citrus</taxon>
    </lineage>
</organism>
<keyword evidence="2" id="KW-1185">Reference proteome</keyword>
<dbReference type="Proteomes" id="UP001428341">
    <property type="component" value="Unassembled WGS sequence"/>
</dbReference>
<gene>
    <name evidence="1" type="ORF">WN944_001528</name>
</gene>
<protein>
    <submittedName>
        <fullName evidence="1">Uncharacterized protein</fullName>
    </submittedName>
</protein>
<comment type="caution">
    <text evidence="1">The sequence shown here is derived from an EMBL/GenBank/DDBJ whole genome shotgun (WGS) entry which is preliminary data.</text>
</comment>
<proteinExistence type="predicted"/>
<evidence type="ECO:0000313" key="1">
    <source>
        <dbReference type="EMBL" id="KAK9209164.1"/>
    </source>
</evidence>
<sequence>MGINFRLFSERLRRVLAGQEVTLPDAAKQPIQNLHAEVEIVTPWLRDYEYDIITQQKSQSRCNKDICDALLGLQSRINDIKQRMQQLQYIDSGIIDDFKSIEDEAGYFPASSSSKNSGMVGLEDRMEKLLDILKEGPPQLSVVAILIALGWTRWLLLQRLTAAVM</sequence>
<dbReference type="AlphaFoldDB" id="A0AAP0MHB6"/>
<name>A0AAP0MHB6_9ROSI</name>